<dbReference type="OrthoDB" id="6608139at2"/>
<comment type="caution">
    <text evidence="2">The sequence shown here is derived from an EMBL/GenBank/DDBJ whole genome shotgun (WGS) entry which is preliminary data.</text>
</comment>
<evidence type="ECO:0000313" key="2">
    <source>
        <dbReference type="EMBL" id="MBA8079885.1"/>
    </source>
</evidence>
<keyword evidence="1" id="KW-0732">Signal</keyword>
<reference evidence="3" key="5">
    <citation type="submission" date="2024-01" db="EMBL/GenBank/DDBJ databases">
        <authorList>
            <person name="Macesic N."/>
        </authorList>
    </citation>
    <scope>NUCLEOTIDE SEQUENCE</scope>
    <source>
        <strain evidence="3">CPO239</strain>
    </source>
</reference>
<protein>
    <submittedName>
        <fullName evidence="2">Uncharacterized protein</fullName>
    </submittedName>
</protein>
<evidence type="ECO:0000313" key="5">
    <source>
        <dbReference type="Proteomes" id="UP000050495"/>
    </source>
</evidence>
<dbReference type="RefSeq" id="WP_013087127.1">
    <property type="nucleotide sequence ID" value="NZ_AP024282.1"/>
</dbReference>
<dbReference type="Proteomes" id="UP001175344">
    <property type="component" value="Unassembled WGS sequence"/>
</dbReference>
<name>A0A0F1WIU2_ENTAS</name>
<proteinExistence type="predicted"/>
<dbReference type="AlphaFoldDB" id="A0A0F1WIU2"/>
<evidence type="ECO:0000256" key="1">
    <source>
        <dbReference type="SAM" id="SignalP"/>
    </source>
</evidence>
<dbReference type="EMBL" id="JARTQQ020000003">
    <property type="protein sequence ID" value="MEC5731818.1"/>
    <property type="molecule type" value="Genomic_DNA"/>
</dbReference>
<evidence type="ECO:0000313" key="4">
    <source>
        <dbReference type="EMBL" id="OEH11742.1"/>
    </source>
</evidence>
<keyword evidence="7" id="KW-1185">Reference proteome</keyword>
<reference evidence="3" key="4">
    <citation type="journal article" date="2023" name="Nat. Commun.">
        <title>Genomic dissection of endemic carbapenem resistance reveals metallo-beta-lactamase dissemination through clonal, plasmid and integron transfer.</title>
        <authorList>
            <person name="Macesic N."/>
            <person name="Hawkey J."/>
            <person name="Vezina B."/>
            <person name="Wisniewski J.A."/>
            <person name="Cottingham H."/>
            <person name="Blakeway L.V."/>
            <person name="Harshegyi T."/>
            <person name="Pragastis K."/>
            <person name="Badoordeen G.Z."/>
            <person name="Dennison A."/>
            <person name="Spelman D.W."/>
            <person name="Jenney A.W.J."/>
            <person name="Peleg A.Y."/>
        </authorList>
    </citation>
    <scope>NUCLEOTIDE SEQUENCE</scope>
    <source>
        <strain evidence="3">CPO239</strain>
    </source>
</reference>
<evidence type="ECO:0000313" key="6">
    <source>
        <dbReference type="Proteomes" id="UP000533461"/>
    </source>
</evidence>
<reference evidence="4 5" key="1">
    <citation type="submission" date="2016-04" db="EMBL/GenBank/DDBJ databases">
        <authorList>
            <person name="Osei Sekyere J."/>
            <person name="Sivertsen A."/>
            <person name="Pedersen A.T."/>
            <person name="Sundsfjord A."/>
        </authorList>
    </citation>
    <scope>NUCLEOTIDE SEQUENCE [LARGE SCALE GENOMIC DNA]</scope>
    <source>
        <strain evidence="4 5">ST435:939705067</strain>
    </source>
</reference>
<reference evidence="4" key="2">
    <citation type="journal article" date="2017" name="PLoS ONE">
        <title>Genomic and phenotypic characterisation of fluoroquinolone resistance mechanisms in Enterobacteriaceae in Durban, South Africa.</title>
        <authorList>
            <person name="Osei Sekyere J."/>
            <person name="Amoako D.G."/>
        </authorList>
    </citation>
    <scope>NUCLEOTIDE SEQUENCE</scope>
    <source>
        <strain evidence="4">ST435:939705067</strain>
    </source>
</reference>
<reference evidence="2 6" key="3">
    <citation type="submission" date="2020-06" db="EMBL/GenBank/DDBJ databases">
        <title>REHAB project genomes.</title>
        <authorList>
            <person name="Shaw L.P."/>
        </authorList>
    </citation>
    <scope>NUCLEOTIDE SEQUENCE [LARGE SCALE GENOMIC DNA]</scope>
    <source>
        <strain evidence="2 6">RHBSTW-00074</strain>
    </source>
</reference>
<dbReference type="EMBL" id="LJEY02000193">
    <property type="protein sequence ID" value="OEH11742.1"/>
    <property type="molecule type" value="Genomic_DNA"/>
</dbReference>
<dbReference type="Proteomes" id="UP000050495">
    <property type="component" value="Unassembled WGS sequence"/>
</dbReference>
<dbReference type="EMBL" id="JABXRP010000004">
    <property type="protein sequence ID" value="MBA8079885.1"/>
    <property type="molecule type" value="Genomic_DNA"/>
</dbReference>
<sequence>MCKLTGFIMGLTILLGVTARDAGAATLSEMRMVNASQKPGMVIICSRTSEIPQKGESPVRIESLLRGVVLQNDGDRMMFDVTYTQRNAEESIPFRTEKYRLTTELEATRQKMAIDPETIELSLPRARGLEETFLAGMKASPVSFEDYTNYRVKSATEYLILPGPASPDAPVMHCTL</sequence>
<feature type="chain" id="PRO_5044542176" evidence="1">
    <location>
        <begin position="25"/>
        <end position="176"/>
    </location>
</feature>
<organism evidence="2 6">
    <name type="scientific">Enterobacter asburiae</name>
    <dbReference type="NCBI Taxonomy" id="61645"/>
    <lineage>
        <taxon>Bacteria</taxon>
        <taxon>Pseudomonadati</taxon>
        <taxon>Pseudomonadota</taxon>
        <taxon>Gammaproteobacteria</taxon>
        <taxon>Enterobacterales</taxon>
        <taxon>Enterobacteriaceae</taxon>
        <taxon>Enterobacter</taxon>
        <taxon>Enterobacter cloacae complex</taxon>
    </lineage>
</organism>
<evidence type="ECO:0000313" key="3">
    <source>
        <dbReference type="EMBL" id="MEC5731818.1"/>
    </source>
</evidence>
<gene>
    <name evidence="4" type="ORF">AN696_0222120</name>
    <name evidence="2" type="ORF">HV056_25835</name>
    <name evidence="3" type="ORF">QAA55_026050</name>
</gene>
<evidence type="ECO:0000313" key="7">
    <source>
        <dbReference type="Proteomes" id="UP001175344"/>
    </source>
</evidence>
<dbReference type="Proteomes" id="UP000533461">
    <property type="component" value="Unassembled WGS sequence"/>
</dbReference>
<accession>A0A0F1WIU2</accession>
<feature type="signal peptide" evidence="1">
    <location>
        <begin position="1"/>
        <end position="24"/>
    </location>
</feature>